<protein>
    <submittedName>
        <fullName evidence="2">Uncharacterized protein</fullName>
    </submittedName>
</protein>
<proteinExistence type="predicted"/>
<dbReference type="OrthoDB" id="642895at2759"/>
<keyword evidence="3" id="KW-1185">Reference proteome</keyword>
<dbReference type="Proteomes" id="UP001165085">
    <property type="component" value="Unassembled WGS sequence"/>
</dbReference>
<accession>A0A9W7BMG4</accession>
<evidence type="ECO:0000313" key="3">
    <source>
        <dbReference type="Proteomes" id="UP001165085"/>
    </source>
</evidence>
<keyword evidence="1" id="KW-0732">Signal</keyword>
<feature type="chain" id="PRO_5040750207" evidence="1">
    <location>
        <begin position="21"/>
        <end position="431"/>
    </location>
</feature>
<sequence length="431" mass="46306">MRWLGATMLGVVGLMGCGVGAGVAELEARVTELEARIMLLEEGIGGGNGGGVCGGWGEVRAYPDEYEGVAGHSSWKDGVGLLYEGVYDSPSQYHLITSLYGLEVEVEEETEEEGGVDGEGGGGGTVLGDAGCTLVALSGSMPGGWMEVEGFIKPGMVEGWIVGKVLGLLGVEGVEGGRIPYWASHGLFGGRDLKWERGEEMMLEYQEDWIDWRLGREERSERVGGVGGGGRRRDVLALSAGGWAPERGMTELCGGFSDSDGRKVPNLVVNVRRPLLDVVLWREWIAGGAGEGNVGGKGKGFDDVKFLRSVLGIFKKWRAVGESEGDEADGLEVLELEMGFGGTEGIAELVQDIAETIARILKRRKGDLGKWAKGVEEITRRVVQVEKEFATWKANYIAQQGADWVRREEKILKSFKSFILREGAEEGEGGA</sequence>
<name>A0A9W7BMG4_9STRA</name>
<reference evidence="3" key="1">
    <citation type="journal article" date="2023" name="Commun. Biol.">
        <title>Genome analysis of Parmales, the sister group of diatoms, reveals the evolutionary specialization of diatoms from phago-mixotrophs to photoautotrophs.</title>
        <authorList>
            <person name="Ban H."/>
            <person name="Sato S."/>
            <person name="Yoshikawa S."/>
            <person name="Yamada K."/>
            <person name="Nakamura Y."/>
            <person name="Ichinomiya M."/>
            <person name="Sato N."/>
            <person name="Blanc-Mathieu R."/>
            <person name="Endo H."/>
            <person name="Kuwata A."/>
            <person name="Ogata H."/>
        </authorList>
    </citation>
    <scope>NUCLEOTIDE SEQUENCE [LARGE SCALE GENOMIC DNA]</scope>
    <source>
        <strain evidence="3">NIES 3701</strain>
    </source>
</reference>
<dbReference type="EMBL" id="BRXY01000408">
    <property type="protein sequence ID" value="GMH93102.1"/>
    <property type="molecule type" value="Genomic_DNA"/>
</dbReference>
<feature type="signal peptide" evidence="1">
    <location>
        <begin position="1"/>
        <end position="20"/>
    </location>
</feature>
<dbReference type="PROSITE" id="PS51257">
    <property type="entry name" value="PROKAR_LIPOPROTEIN"/>
    <property type="match status" value="1"/>
</dbReference>
<dbReference type="AlphaFoldDB" id="A0A9W7BMG4"/>
<gene>
    <name evidence="2" type="ORF">TrST_g13720</name>
</gene>
<evidence type="ECO:0000256" key="1">
    <source>
        <dbReference type="SAM" id="SignalP"/>
    </source>
</evidence>
<comment type="caution">
    <text evidence="2">The sequence shown here is derived from an EMBL/GenBank/DDBJ whole genome shotgun (WGS) entry which is preliminary data.</text>
</comment>
<organism evidence="2 3">
    <name type="scientific">Triparma strigata</name>
    <dbReference type="NCBI Taxonomy" id="1606541"/>
    <lineage>
        <taxon>Eukaryota</taxon>
        <taxon>Sar</taxon>
        <taxon>Stramenopiles</taxon>
        <taxon>Ochrophyta</taxon>
        <taxon>Bolidophyceae</taxon>
        <taxon>Parmales</taxon>
        <taxon>Triparmaceae</taxon>
        <taxon>Triparma</taxon>
    </lineage>
</organism>
<evidence type="ECO:0000313" key="2">
    <source>
        <dbReference type="EMBL" id="GMH93102.1"/>
    </source>
</evidence>